<dbReference type="InterPro" id="IPR021791">
    <property type="entry name" value="Phage_TAC_11"/>
</dbReference>
<dbReference type="EMBL" id="BPQR01000012">
    <property type="protein sequence ID" value="GJE05531.1"/>
    <property type="molecule type" value="Genomic_DNA"/>
</dbReference>
<dbReference type="Proteomes" id="UP001055102">
    <property type="component" value="Unassembled WGS sequence"/>
</dbReference>
<proteinExistence type="predicted"/>
<evidence type="ECO:0000313" key="2">
    <source>
        <dbReference type="Proteomes" id="UP001055102"/>
    </source>
</evidence>
<dbReference type="Pfam" id="PF11836">
    <property type="entry name" value="Phage_TAC_11"/>
    <property type="match status" value="1"/>
</dbReference>
<comment type="caution">
    <text evidence="1">The sequence shown here is derived from an EMBL/GenBank/DDBJ whole genome shotgun (WGS) entry which is preliminary data.</text>
</comment>
<name>A0ABQ4SQN5_9HYPH</name>
<gene>
    <name evidence="1" type="ORF">AOPFMNJM_0831</name>
</gene>
<sequence length="107" mass="10644">MANRHRGEVDLDLGGTRYTLCITLGALAEIESGLGGGDLDGLAARFSDGRLAGSDLIVLLGAALRGGGHPLDDAAVARLPLAGSLDAIGAALGAALTLAFGEPEPRP</sequence>
<organism evidence="1 2">
    <name type="scientific">Methylobacterium jeotgali</name>
    <dbReference type="NCBI Taxonomy" id="381630"/>
    <lineage>
        <taxon>Bacteria</taxon>
        <taxon>Pseudomonadati</taxon>
        <taxon>Pseudomonadota</taxon>
        <taxon>Alphaproteobacteria</taxon>
        <taxon>Hyphomicrobiales</taxon>
        <taxon>Methylobacteriaceae</taxon>
        <taxon>Methylobacterium</taxon>
    </lineage>
</organism>
<protein>
    <recommendedName>
        <fullName evidence="3">Gene transfer agent family protein</fullName>
    </recommendedName>
</protein>
<accession>A0ABQ4SQN5</accession>
<evidence type="ECO:0000313" key="1">
    <source>
        <dbReference type="EMBL" id="GJE05531.1"/>
    </source>
</evidence>
<evidence type="ECO:0008006" key="3">
    <source>
        <dbReference type="Google" id="ProtNLM"/>
    </source>
</evidence>
<keyword evidence="2" id="KW-1185">Reference proteome</keyword>
<reference evidence="1" key="2">
    <citation type="submission" date="2021-08" db="EMBL/GenBank/DDBJ databases">
        <authorList>
            <person name="Tani A."/>
            <person name="Ola A."/>
            <person name="Ogura Y."/>
            <person name="Katsura K."/>
            <person name="Hayashi T."/>
        </authorList>
    </citation>
    <scope>NUCLEOTIDE SEQUENCE</scope>
    <source>
        <strain evidence="1">LMG 23639</strain>
    </source>
</reference>
<dbReference type="RefSeq" id="WP_238274218.1">
    <property type="nucleotide sequence ID" value="NZ_BPQR01000012.1"/>
</dbReference>
<reference evidence="1" key="1">
    <citation type="journal article" date="2021" name="Front. Microbiol.">
        <title>Comprehensive Comparative Genomics and Phenotyping of Methylobacterium Species.</title>
        <authorList>
            <person name="Alessa O."/>
            <person name="Ogura Y."/>
            <person name="Fujitani Y."/>
            <person name="Takami H."/>
            <person name="Hayashi T."/>
            <person name="Sahin N."/>
            <person name="Tani A."/>
        </authorList>
    </citation>
    <scope>NUCLEOTIDE SEQUENCE</scope>
    <source>
        <strain evidence="1">LMG 23639</strain>
    </source>
</reference>